<sequence length="357" mass="40302">MIWLKLSQYICLSLIVGYFILRSTPKTAKPTLHLSKYIVFIATSCIMLIMLLQSIPILLFLMQKNTLATSMATYFLTYEKGKVTLWVIIVTIILMGYIKRASETKASRIVGLVLSLLLIIGLAWGSHINATKPYTGALIQTMHIFAVSMWVGVLLWLSVLAKDTKHWLSFLQWFSKLAMTCLVGMAITGVLALWLIIPSYPASWYTSYGHALLWKNILMLPVLYYALMNGVLIKKRILQQPSFNPLPWLRVETIVLLLIFTITAYLSNQEPPQNVIVTNEAIPILIQQWLDLNITTTSTISLTVSYTAILGIVVTGMIMVCMIYSFVKEYTIWLTIVLTVMVSSIMYIAILSSIQIS</sequence>
<evidence type="ECO:0000256" key="4">
    <source>
        <dbReference type="ARBA" id="ARBA00022989"/>
    </source>
</evidence>
<feature type="domain" description="Copper resistance protein D" evidence="7">
    <location>
        <begin position="170"/>
        <end position="266"/>
    </location>
</feature>
<keyword evidence="2" id="KW-1003">Cell membrane</keyword>
<dbReference type="Pfam" id="PF05425">
    <property type="entry name" value="CopD"/>
    <property type="match status" value="1"/>
</dbReference>
<keyword evidence="9" id="KW-1185">Reference proteome</keyword>
<reference evidence="8" key="2">
    <citation type="submission" date="2020-09" db="EMBL/GenBank/DDBJ databases">
        <authorList>
            <person name="Sun Q."/>
            <person name="Zhou Y."/>
        </authorList>
    </citation>
    <scope>NUCLEOTIDE SEQUENCE</scope>
    <source>
        <strain evidence="8">CGMCC 1.15760</strain>
    </source>
</reference>
<organism evidence="8 9">
    <name type="scientific">Lysinibacillus alkalisoli</name>
    <dbReference type="NCBI Taxonomy" id="1911548"/>
    <lineage>
        <taxon>Bacteria</taxon>
        <taxon>Bacillati</taxon>
        <taxon>Bacillota</taxon>
        <taxon>Bacilli</taxon>
        <taxon>Bacillales</taxon>
        <taxon>Bacillaceae</taxon>
        <taxon>Lysinibacillus</taxon>
    </lineage>
</organism>
<keyword evidence="3 6" id="KW-0812">Transmembrane</keyword>
<feature type="transmembrane region" description="Helical" evidence="6">
    <location>
        <begin position="173"/>
        <end position="196"/>
    </location>
</feature>
<comment type="subcellular location">
    <subcellularLocation>
        <location evidence="1">Cell membrane</location>
        <topology evidence="1">Multi-pass membrane protein</topology>
    </subcellularLocation>
</comment>
<dbReference type="EMBL" id="BMJT01000010">
    <property type="protein sequence ID" value="GGG30967.1"/>
    <property type="molecule type" value="Genomic_DNA"/>
</dbReference>
<name>A0A917G9G0_9BACI</name>
<feature type="transmembrane region" description="Helical" evidence="6">
    <location>
        <begin position="306"/>
        <end position="327"/>
    </location>
</feature>
<dbReference type="AlphaFoldDB" id="A0A917G9G0"/>
<evidence type="ECO:0000256" key="1">
    <source>
        <dbReference type="ARBA" id="ARBA00004651"/>
    </source>
</evidence>
<feature type="transmembrane region" description="Helical" evidence="6">
    <location>
        <begin position="6"/>
        <end position="25"/>
    </location>
</feature>
<proteinExistence type="predicted"/>
<dbReference type="InterPro" id="IPR032694">
    <property type="entry name" value="CopC/D"/>
</dbReference>
<keyword evidence="5 6" id="KW-0472">Membrane</keyword>
<feature type="transmembrane region" description="Helical" evidence="6">
    <location>
        <begin position="81"/>
        <end position="98"/>
    </location>
</feature>
<evidence type="ECO:0000256" key="3">
    <source>
        <dbReference type="ARBA" id="ARBA00022692"/>
    </source>
</evidence>
<evidence type="ECO:0000256" key="6">
    <source>
        <dbReference type="SAM" id="Phobius"/>
    </source>
</evidence>
<reference evidence="8" key="1">
    <citation type="journal article" date="2014" name="Int. J. Syst. Evol. Microbiol.">
        <title>Complete genome sequence of Corynebacterium casei LMG S-19264T (=DSM 44701T), isolated from a smear-ripened cheese.</title>
        <authorList>
            <consortium name="US DOE Joint Genome Institute (JGI-PGF)"/>
            <person name="Walter F."/>
            <person name="Albersmeier A."/>
            <person name="Kalinowski J."/>
            <person name="Ruckert C."/>
        </authorList>
    </citation>
    <scope>NUCLEOTIDE SEQUENCE</scope>
    <source>
        <strain evidence="8">CGMCC 1.15760</strain>
    </source>
</reference>
<dbReference type="PANTHER" id="PTHR34820:SF4">
    <property type="entry name" value="INNER MEMBRANE PROTEIN YEBZ"/>
    <property type="match status" value="1"/>
</dbReference>
<feature type="transmembrane region" description="Helical" evidence="6">
    <location>
        <begin position="142"/>
        <end position="161"/>
    </location>
</feature>
<feature type="transmembrane region" description="Helical" evidence="6">
    <location>
        <begin position="248"/>
        <end position="266"/>
    </location>
</feature>
<feature type="transmembrane region" description="Helical" evidence="6">
    <location>
        <begin position="37"/>
        <end position="61"/>
    </location>
</feature>
<evidence type="ECO:0000313" key="8">
    <source>
        <dbReference type="EMBL" id="GGG30967.1"/>
    </source>
</evidence>
<dbReference type="GO" id="GO:0006825">
    <property type="term" value="P:copper ion transport"/>
    <property type="evidence" value="ECO:0007669"/>
    <property type="project" value="InterPro"/>
</dbReference>
<dbReference type="RefSeq" id="WP_188615595.1">
    <property type="nucleotide sequence ID" value="NZ_BMJT01000010.1"/>
</dbReference>
<dbReference type="PANTHER" id="PTHR34820">
    <property type="entry name" value="INNER MEMBRANE PROTEIN YEBZ"/>
    <property type="match status" value="1"/>
</dbReference>
<comment type="caution">
    <text evidence="8">The sequence shown here is derived from an EMBL/GenBank/DDBJ whole genome shotgun (WGS) entry which is preliminary data.</text>
</comment>
<dbReference type="Proteomes" id="UP000616608">
    <property type="component" value="Unassembled WGS sequence"/>
</dbReference>
<protein>
    <recommendedName>
        <fullName evidence="7">Copper resistance protein D domain-containing protein</fullName>
    </recommendedName>
</protein>
<dbReference type="GO" id="GO:0005886">
    <property type="term" value="C:plasma membrane"/>
    <property type="evidence" value="ECO:0007669"/>
    <property type="project" value="UniProtKB-SubCell"/>
</dbReference>
<gene>
    <name evidence="8" type="ORF">GCM10007425_26990</name>
</gene>
<feature type="transmembrane region" description="Helical" evidence="6">
    <location>
        <begin position="110"/>
        <end position="130"/>
    </location>
</feature>
<accession>A0A917G9G0</accession>
<evidence type="ECO:0000256" key="2">
    <source>
        <dbReference type="ARBA" id="ARBA00022475"/>
    </source>
</evidence>
<dbReference type="InterPro" id="IPR008457">
    <property type="entry name" value="Cu-R_CopD_dom"/>
</dbReference>
<evidence type="ECO:0000256" key="5">
    <source>
        <dbReference type="ARBA" id="ARBA00023136"/>
    </source>
</evidence>
<evidence type="ECO:0000313" key="9">
    <source>
        <dbReference type="Proteomes" id="UP000616608"/>
    </source>
</evidence>
<evidence type="ECO:0000259" key="7">
    <source>
        <dbReference type="Pfam" id="PF05425"/>
    </source>
</evidence>
<keyword evidence="4 6" id="KW-1133">Transmembrane helix</keyword>
<feature type="transmembrane region" description="Helical" evidence="6">
    <location>
        <begin position="334"/>
        <end position="356"/>
    </location>
</feature>
<feature type="transmembrane region" description="Helical" evidence="6">
    <location>
        <begin position="208"/>
        <end position="227"/>
    </location>
</feature>